<evidence type="ECO:0000256" key="5">
    <source>
        <dbReference type="SAM" id="MobiDB-lite"/>
    </source>
</evidence>
<dbReference type="SUPFAM" id="SSF55785">
    <property type="entry name" value="PYP-like sensor domain (PAS domain)"/>
    <property type="match status" value="2"/>
</dbReference>
<dbReference type="Gene3D" id="3.30.450.20">
    <property type="entry name" value="PAS domain"/>
    <property type="match status" value="2"/>
</dbReference>
<evidence type="ECO:0000259" key="6">
    <source>
        <dbReference type="PROSITE" id="PS50111"/>
    </source>
</evidence>
<feature type="domain" description="PAS" evidence="7">
    <location>
        <begin position="153"/>
        <end position="177"/>
    </location>
</feature>
<dbReference type="GO" id="GO:0006935">
    <property type="term" value="P:chemotaxis"/>
    <property type="evidence" value="ECO:0007669"/>
    <property type="project" value="TreeGrafter"/>
</dbReference>
<evidence type="ECO:0000259" key="7">
    <source>
        <dbReference type="PROSITE" id="PS50112"/>
    </source>
</evidence>
<dbReference type="RefSeq" id="WP_406854252.1">
    <property type="nucleotide sequence ID" value="NZ_CP157484.1"/>
</dbReference>
<dbReference type="CDD" id="cd11386">
    <property type="entry name" value="MCP_signal"/>
    <property type="match status" value="1"/>
</dbReference>
<dbReference type="SMART" id="SM00283">
    <property type="entry name" value="MA"/>
    <property type="match status" value="1"/>
</dbReference>
<dbReference type="CDD" id="cd00130">
    <property type="entry name" value="PAS"/>
    <property type="match status" value="2"/>
</dbReference>
<evidence type="ECO:0000256" key="1">
    <source>
        <dbReference type="ARBA" id="ARBA00004370"/>
    </source>
</evidence>
<dbReference type="Gene3D" id="1.10.287.950">
    <property type="entry name" value="Methyl-accepting chemotaxis protein"/>
    <property type="match status" value="1"/>
</dbReference>
<evidence type="ECO:0000256" key="3">
    <source>
        <dbReference type="ARBA" id="ARBA00029447"/>
    </source>
</evidence>
<evidence type="ECO:0000256" key="4">
    <source>
        <dbReference type="PROSITE-ProRule" id="PRU00284"/>
    </source>
</evidence>
<dbReference type="InterPro" id="IPR051310">
    <property type="entry name" value="MCP_chemotaxis"/>
</dbReference>
<dbReference type="SUPFAM" id="SSF58104">
    <property type="entry name" value="Methyl-accepting chemotaxis protein (MCP) signaling domain"/>
    <property type="match status" value="1"/>
</dbReference>
<dbReference type="InterPro" id="IPR004089">
    <property type="entry name" value="MCPsignal_dom"/>
</dbReference>
<feature type="domain" description="Methyl-accepting transducer" evidence="6">
    <location>
        <begin position="309"/>
        <end position="538"/>
    </location>
</feature>
<dbReference type="InterPro" id="IPR000700">
    <property type="entry name" value="PAS-assoc_C"/>
</dbReference>
<evidence type="ECO:0000256" key="2">
    <source>
        <dbReference type="ARBA" id="ARBA00022481"/>
    </source>
</evidence>
<dbReference type="InterPro" id="IPR001610">
    <property type="entry name" value="PAC"/>
</dbReference>
<dbReference type="EMBL" id="CP157484">
    <property type="protein sequence ID" value="XBO37431.1"/>
    <property type="molecule type" value="Genomic_DNA"/>
</dbReference>
<dbReference type="FunFam" id="1.10.287.950:FF:000001">
    <property type="entry name" value="Methyl-accepting chemotaxis sensory transducer"/>
    <property type="match status" value="1"/>
</dbReference>
<dbReference type="Pfam" id="PF08447">
    <property type="entry name" value="PAS_3"/>
    <property type="match status" value="2"/>
</dbReference>
<accession>A0AAU7JB74</accession>
<keyword evidence="4" id="KW-0807">Transducer</keyword>
<protein>
    <submittedName>
        <fullName evidence="9">Methyl-accepting chemotaxis protein</fullName>
    </submittedName>
</protein>
<dbReference type="NCBIfam" id="TIGR00229">
    <property type="entry name" value="sensory_box"/>
    <property type="match status" value="2"/>
</dbReference>
<dbReference type="PROSITE" id="PS50112">
    <property type="entry name" value="PAS"/>
    <property type="match status" value="1"/>
</dbReference>
<sequence>MISFGRLFGGADEGYAAALNRSQAVIELSLTGEIITANGNFLKTMGYELDEIRGKHHSMLVDPAERDTAAYREFWDRLRRGQFDSGQYRRIAKDGRGVWLQASYNPVLDKSGAPVRVVKFAADITAEKTAMADMTGRLNALDRVQATIEFGLDGTVLTANPNFLKALGYTLDEIKGRHHSMFVDPAEAQTAEYRRFWDRLRKGDVEADQFRRIGKGGREVWIDASYNPIFDADGKPCKVVKFATDVTAQVRASMAIEKAASAVVDAAKSNDLSARINLNDASGAMKNLAEGVNQLLETFSGIIESVRQESRSALSASSEIATGNEDLANRTEQQAASLEETAATTEQLAASVKSSALSSRQAAELAAEATGVAQAGGEVVRSAVSAMGRIEDSSRKITDITSVIDEIAFQTNLLALNAAVEAARAGEAGKGFAVVASEVRTLAQRSSTAAKDITALINEAASEVATGVALVRRAGEALDQIVVASNKVSATVSEISAASGEQSSGIEEMSQAIAHMDEITQQNASLAEQGAGAAASLAQHVQQLAEFVEAFKTDRRDAEPARAASVTRLRARA</sequence>
<evidence type="ECO:0000259" key="8">
    <source>
        <dbReference type="PROSITE" id="PS50113"/>
    </source>
</evidence>
<dbReference type="GO" id="GO:0004888">
    <property type="term" value="F:transmembrane signaling receptor activity"/>
    <property type="evidence" value="ECO:0007669"/>
    <property type="project" value="TreeGrafter"/>
</dbReference>
<dbReference type="GO" id="GO:0007165">
    <property type="term" value="P:signal transduction"/>
    <property type="evidence" value="ECO:0007669"/>
    <property type="project" value="UniProtKB-KW"/>
</dbReference>
<dbReference type="InterPro" id="IPR000014">
    <property type="entry name" value="PAS"/>
</dbReference>
<dbReference type="PROSITE" id="PS50111">
    <property type="entry name" value="CHEMOTAXIS_TRANSDUC_2"/>
    <property type="match status" value="1"/>
</dbReference>
<comment type="subcellular location">
    <subcellularLocation>
        <location evidence="1">Membrane</location>
    </subcellularLocation>
</comment>
<dbReference type="SMART" id="SM00086">
    <property type="entry name" value="PAC"/>
    <property type="match status" value="2"/>
</dbReference>
<dbReference type="PANTHER" id="PTHR43531:SF14">
    <property type="entry name" value="METHYL-ACCEPTING CHEMOTAXIS PROTEIN I-RELATED"/>
    <property type="match status" value="1"/>
</dbReference>
<comment type="similarity">
    <text evidence="3">Belongs to the methyl-accepting chemotaxis (MCP) protein family.</text>
</comment>
<evidence type="ECO:0000313" key="9">
    <source>
        <dbReference type="EMBL" id="XBO37431.1"/>
    </source>
</evidence>
<dbReference type="PROSITE" id="PS50113">
    <property type="entry name" value="PAC"/>
    <property type="match status" value="2"/>
</dbReference>
<dbReference type="InterPro" id="IPR013655">
    <property type="entry name" value="PAS_fold_3"/>
</dbReference>
<dbReference type="InterPro" id="IPR035965">
    <property type="entry name" value="PAS-like_dom_sf"/>
</dbReference>
<reference evidence="9" key="1">
    <citation type="submission" date="2024-05" db="EMBL/GenBank/DDBJ databases">
        <authorList>
            <person name="Kim S."/>
            <person name="Heo J."/>
            <person name="Choi H."/>
            <person name="Choi Y."/>
            <person name="Kwon S.-W."/>
            <person name="Kim Y."/>
        </authorList>
    </citation>
    <scope>NUCLEOTIDE SEQUENCE</scope>
    <source>
        <strain evidence="9">KACC 23698</strain>
    </source>
</reference>
<dbReference type="SMART" id="SM00091">
    <property type="entry name" value="PAS"/>
    <property type="match status" value="2"/>
</dbReference>
<feature type="domain" description="PAC" evidence="8">
    <location>
        <begin position="84"/>
        <end position="136"/>
    </location>
</feature>
<dbReference type="PANTHER" id="PTHR43531">
    <property type="entry name" value="PROTEIN ICFG"/>
    <property type="match status" value="1"/>
</dbReference>
<keyword evidence="2" id="KW-0488">Methylation</keyword>
<proteinExistence type="inferred from homology"/>
<gene>
    <name evidence="9" type="ORF">ABEG18_17060</name>
</gene>
<dbReference type="Pfam" id="PF00015">
    <property type="entry name" value="MCPsignal"/>
    <property type="match status" value="1"/>
</dbReference>
<name>A0AAU7JB74_9HYPH</name>
<dbReference type="AlphaFoldDB" id="A0AAU7JB74"/>
<feature type="domain" description="PAC" evidence="8">
    <location>
        <begin position="206"/>
        <end position="258"/>
    </location>
</feature>
<feature type="region of interest" description="Disordered" evidence="5">
    <location>
        <begin position="314"/>
        <end position="339"/>
    </location>
</feature>
<dbReference type="GO" id="GO:0005886">
    <property type="term" value="C:plasma membrane"/>
    <property type="evidence" value="ECO:0007669"/>
    <property type="project" value="TreeGrafter"/>
</dbReference>
<organism evidence="9">
    <name type="scientific">Alsobacter sp. KACC 23698</name>
    <dbReference type="NCBI Taxonomy" id="3149229"/>
    <lineage>
        <taxon>Bacteria</taxon>
        <taxon>Pseudomonadati</taxon>
        <taxon>Pseudomonadota</taxon>
        <taxon>Alphaproteobacteria</taxon>
        <taxon>Hyphomicrobiales</taxon>
        <taxon>Alsobacteraceae</taxon>
        <taxon>Alsobacter</taxon>
    </lineage>
</organism>